<feature type="compositionally biased region" description="Polar residues" evidence="2">
    <location>
        <begin position="226"/>
        <end position="241"/>
    </location>
</feature>
<accession>A0A197KCY6</accession>
<dbReference type="OrthoDB" id="2448580at2759"/>
<feature type="compositionally biased region" description="Gly residues" evidence="2">
    <location>
        <begin position="576"/>
        <end position="588"/>
    </location>
</feature>
<evidence type="ECO:0000313" key="4">
    <source>
        <dbReference type="EMBL" id="OAQ34551.1"/>
    </source>
</evidence>
<keyword evidence="3" id="KW-1133">Transmembrane helix</keyword>
<gene>
    <name evidence="4" type="ORF">K457DRAFT_152200</name>
</gene>
<feature type="compositionally biased region" description="Low complexity" evidence="2">
    <location>
        <begin position="589"/>
        <end position="598"/>
    </location>
</feature>
<feature type="compositionally biased region" description="Low complexity" evidence="2">
    <location>
        <begin position="35"/>
        <end position="47"/>
    </location>
</feature>
<feature type="compositionally biased region" description="Polar residues" evidence="2">
    <location>
        <begin position="631"/>
        <end position="649"/>
    </location>
</feature>
<evidence type="ECO:0000256" key="2">
    <source>
        <dbReference type="SAM" id="MobiDB-lite"/>
    </source>
</evidence>
<feature type="region of interest" description="Disordered" evidence="2">
    <location>
        <begin position="113"/>
        <end position="266"/>
    </location>
</feature>
<feature type="compositionally biased region" description="Low complexity" evidence="2">
    <location>
        <begin position="466"/>
        <end position="479"/>
    </location>
</feature>
<reference evidence="4 5" key="1">
    <citation type="submission" date="2016-05" db="EMBL/GenBank/DDBJ databases">
        <title>Genome sequencing reveals origins of a unique bacterial endosymbiosis in the earliest lineages of terrestrial Fungi.</title>
        <authorList>
            <consortium name="DOE Joint Genome Institute"/>
            <person name="Uehling J."/>
            <person name="Gryganskyi A."/>
            <person name="Hameed K."/>
            <person name="Tschaplinski T."/>
            <person name="Misztal P."/>
            <person name="Wu S."/>
            <person name="Desiro A."/>
            <person name="Vande Pol N."/>
            <person name="Du Z.-Y."/>
            <person name="Zienkiewicz A."/>
            <person name="Zienkiewicz K."/>
            <person name="Morin E."/>
            <person name="Tisserant E."/>
            <person name="Splivallo R."/>
            <person name="Hainaut M."/>
            <person name="Henrissat B."/>
            <person name="Ohm R."/>
            <person name="Kuo A."/>
            <person name="Yan J."/>
            <person name="Lipzen A."/>
            <person name="Nolan M."/>
            <person name="Labutti K."/>
            <person name="Barry K."/>
            <person name="Goldstein A."/>
            <person name="Labbe J."/>
            <person name="Schadt C."/>
            <person name="Tuskan G."/>
            <person name="Grigoriev I."/>
            <person name="Martin F."/>
            <person name="Vilgalys R."/>
            <person name="Bonito G."/>
        </authorList>
    </citation>
    <scope>NUCLEOTIDE SEQUENCE [LARGE SCALE GENOMIC DNA]</scope>
    <source>
        <strain evidence="4 5">AG-77</strain>
    </source>
</reference>
<feature type="region of interest" description="Disordered" evidence="2">
    <location>
        <begin position="669"/>
        <end position="730"/>
    </location>
</feature>
<feature type="compositionally biased region" description="Polar residues" evidence="2">
    <location>
        <begin position="521"/>
        <end position="531"/>
    </location>
</feature>
<keyword evidence="3" id="KW-0812">Transmembrane</keyword>
<evidence type="ECO:0000256" key="1">
    <source>
        <dbReference type="SAM" id="Coils"/>
    </source>
</evidence>
<organism evidence="4 5">
    <name type="scientific">Linnemannia elongata AG-77</name>
    <dbReference type="NCBI Taxonomy" id="1314771"/>
    <lineage>
        <taxon>Eukaryota</taxon>
        <taxon>Fungi</taxon>
        <taxon>Fungi incertae sedis</taxon>
        <taxon>Mucoromycota</taxon>
        <taxon>Mortierellomycotina</taxon>
        <taxon>Mortierellomycetes</taxon>
        <taxon>Mortierellales</taxon>
        <taxon>Mortierellaceae</taxon>
        <taxon>Linnemannia</taxon>
    </lineage>
</organism>
<feature type="compositionally biased region" description="Polar residues" evidence="2">
    <location>
        <begin position="694"/>
        <end position="706"/>
    </location>
</feature>
<keyword evidence="1" id="KW-0175">Coiled coil</keyword>
<feature type="region of interest" description="Disordered" evidence="2">
    <location>
        <begin position="466"/>
        <end position="488"/>
    </location>
</feature>
<proteinExistence type="predicted"/>
<dbReference type="EMBL" id="KV442017">
    <property type="protein sequence ID" value="OAQ34551.1"/>
    <property type="molecule type" value="Genomic_DNA"/>
</dbReference>
<dbReference type="AlphaFoldDB" id="A0A197KCY6"/>
<evidence type="ECO:0000256" key="3">
    <source>
        <dbReference type="SAM" id="Phobius"/>
    </source>
</evidence>
<feature type="transmembrane region" description="Helical" evidence="3">
    <location>
        <begin position="80"/>
        <end position="103"/>
    </location>
</feature>
<keyword evidence="3" id="KW-0472">Membrane</keyword>
<feature type="region of interest" description="Disordered" evidence="2">
    <location>
        <begin position="802"/>
        <end position="828"/>
    </location>
</feature>
<protein>
    <submittedName>
        <fullName evidence="4">Uncharacterized protein</fullName>
    </submittedName>
</protein>
<feature type="region of interest" description="Disordered" evidence="2">
    <location>
        <begin position="507"/>
        <end position="531"/>
    </location>
</feature>
<name>A0A197KCY6_9FUNG</name>
<dbReference type="Proteomes" id="UP000078512">
    <property type="component" value="Unassembled WGS sequence"/>
</dbReference>
<feature type="coiled-coil region" evidence="1">
    <location>
        <begin position="277"/>
        <end position="307"/>
    </location>
</feature>
<feature type="region of interest" description="Disordered" evidence="2">
    <location>
        <begin position="35"/>
        <end position="76"/>
    </location>
</feature>
<evidence type="ECO:0000313" key="5">
    <source>
        <dbReference type="Proteomes" id="UP000078512"/>
    </source>
</evidence>
<feature type="compositionally biased region" description="Low complexity" evidence="2">
    <location>
        <begin position="199"/>
        <end position="208"/>
    </location>
</feature>
<feature type="compositionally biased region" description="Basic and acidic residues" evidence="2">
    <location>
        <begin position="604"/>
        <end position="626"/>
    </location>
</feature>
<feature type="compositionally biased region" description="Low complexity" evidence="2">
    <location>
        <begin position="171"/>
        <end position="186"/>
    </location>
</feature>
<feature type="region of interest" description="Disordered" evidence="2">
    <location>
        <begin position="571"/>
        <end position="649"/>
    </location>
</feature>
<feature type="compositionally biased region" description="Low complexity" evidence="2">
    <location>
        <begin position="684"/>
        <end position="693"/>
    </location>
</feature>
<keyword evidence="5" id="KW-1185">Reference proteome</keyword>
<sequence>MALPAPPATRTPSTFFPFPTATTPIIPPIATTTSLPASTAQTASTTPRSRKPITSTLSSIIPAATNDSKTEESSGMSGGAVAGLVIGILVLLVCSVVGGFMLLKKRRKRMMGRGQYNGYPDTSSRSRDLKQDDDDDSNMSKRQGSGGGLRGLVAGVLSKTQSLAAPKGNKPSATEEAAAAASPSPAVTMQQQQAQHVRATTPAPVPAANWGATSSLPPPTPMGNVITPSTPANNGISSNYPSPGDVLISQPLHLPPTPQDQQQLNWQQQQLFQQRQMQQQQLQQQQLQQQQQQYQHQQQQQQQHQLQHMPVQGYAALPPAIQAPAMTPQHQLQHPSYQQQQQQPVQMQQVQHSVVSPTTITTPMAQPYYYQPGTGLVSVPHSLPPAEPYTPQPFQPPQPVQVMQAVTAPPPVPYALNNAHYPAPPVSIASVSHVPPPPSHQHIQQQPVAYQPPPPTTQATVPPTVTAVATSTAPRSPTPESGSIFLPGDSSRLLLSQGLFKIVPDAEDEEEAKRSAEAAATTSQAGPNSVLSMDLNLGGDFLSSVLSFSNHQGPSNTNSFSSIPQGSSAVAAPVVNGGGGGGGGGAGAGSEAQGGQAVRQQPGYHDRQAGQKDRPKNQPRYLVDKEEYVDEQQQQHVQNEPSSTSQLSSEPVIVGSDIVFEPLPSVKAARERSSHNGGLDSTWSSSSSLLNNNTKQAAPTKENSQPKLIRSLSKVPTLGEMLPTMGTEEYLERTDDKEEYSARLHGARESSTVASPRPMTNVIHPPRVGELSKEAQGGIVDIGTPITPNAILPTTTVEEAAASVISPPRSSTPATPPPLRLFTKPKFK</sequence>